<comment type="caution">
    <text evidence="6">The sequence shown here is derived from an EMBL/GenBank/DDBJ whole genome shotgun (WGS) entry which is preliminary data.</text>
</comment>
<keyword evidence="4" id="KW-0812">Transmembrane</keyword>
<dbReference type="InterPro" id="IPR045175">
    <property type="entry name" value="M28_fam"/>
</dbReference>
<evidence type="ECO:0000256" key="3">
    <source>
        <dbReference type="ARBA" id="ARBA00022824"/>
    </source>
</evidence>
<evidence type="ECO:0000256" key="2">
    <source>
        <dbReference type="ARBA" id="ARBA00004240"/>
    </source>
</evidence>
<dbReference type="Pfam" id="PF04389">
    <property type="entry name" value="Peptidase_M28"/>
    <property type="match status" value="1"/>
</dbReference>
<keyword evidence="3" id="KW-0256">Endoplasmic reticulum</keyword>
<feature type="transmembrane region" description="Helical" evidence="4">
    <location>
        <begin position="33"/>
        <end position="50"/>
    </location>
</feature>
<feature type="domain" description="Peptidase M28" evidence="5">
    <location>
        <begin position="152"/>
        <end position="258"/>
    </location>
</feature>
<evidence type="ECO:0000256" key="4">
    <source>
        <dbReference type="SAM" id="Phobius"/>
    </source>
</evidence>
<evidence type="ECO:0000259" key="5">
    <source>
        <dbReference type="Pfam" id="PF04389"/>
    </source>
</evidence>
<keyword evidence="4" id="KW-0472">Membrane</keyword>
<comment type="subcellular location">
    <subcellularLocation>
        <location evidence="2">Endoplasmic reticulum</location>
    </subcellularLocation>
</comment>
<dbReference type="PANTHER" id="PTHR12147">
    <property type="entry name" value="METALLOPEPTIDASE M28 FAMILY MEMBER"/>
    <property type="match status" value="1"/>
</dbReference>
<evidence type="ECO:0000313" key="6">
    <source>
        <dbReference type="EMBL" id="CAF4140047.1"/>
    </source>
</evidence>
<dbReference type="GO" id="GO:0006508">
    <property type="term" value="P:proteolysis"/>
    <property type="evidence" value="ECO:0007669"/>
    <property type="project" value="InterPro"/>
</dbReference>
<dbReference type="Proteomes" id="UP000663868">
    <property type="component" value="Unassembled WGS sequence"/>
</dbReference>
<dbReference type="SUPFAM" id="SSF53187">
    <property type="entry name" value="Zn-dependent exopeptidases"/>
    <property type="match status" value="1"/>
</dbReference>
<accession>A0A819XQ40</accession>
<dbReference type="AlphaFoldDB" id="A0A819XQ40"/>
<proteinExistence type="predicted"/>
<organism evidence="6 7">
    <name type="scientific">Adineta steineri</name>
    <dbReference type="NCBI Taxonomy" id="433720"/>
    <lineage>
        <taxon>Eukaryota</taxon>
        <taxon>Metazoa</taxon>
        <taxon>Spiralia</taxon>
        <taxon>Gnathifera</taxon>
        <taxon>Rotifera</taxon>
        <taxon>Eurotatoria</taxon>
        <taxon>Bdelloidea</taxon>
        <taxon>Adinetida</taxon>
        <taxon>Adinetidae</taxon>
        <taxon>Adineta</taxon>
    </lineage>
</organism>
<keyword evidence="4" id="KW-1133">Transmembrane helix</keyword>
<dbReference type="GO" id="GO:0005783">
    <property type="term" value="C:endoplasmic reticulum"/>
    <property type="evidence" value="ECO:0007669"/>
    <property type="project" value="UniProtKB-SubCell"/>
</dbReference>
<sequence>MNEIGEETVFIPQVSNTNKIHLQSHNNQHLKEFILWFVLLICLLLLAGPFTHHLSYSVPTVKTRTSARHVFSEGRALDYLINLTQYGSRVSNTRGNFDARDYLISQIKRICSPNKRHIQYELELQNFTDSQHNQLQNIFVRVSNTLNKSRNIPSVMLTAHYDSGTYSWSWDDGSGLVIILELLSNLINDLTINFSNVHLVILFTNAEESELQGALAFITDHNWRFNIRHFFSIDSISCNEVADLLQTTSSQLIIDYSQVARPRTNVILQKLSK</sequence>
<dbReference type="InterPro" id="IPR007484">
    <property type="entry name" value="Peptidase_M28"/>
</dbReference>
<dbReference type="EMBL" id="CAJOBB010005775">
    <property type="protein sequence ID" value="CAF4140047.1"/>
    <property type="molecule type" value="Genomic_DNA"/>
</dbReference>
<dbReference type="Gene3D" id="3.40.630.10">
    <property type="entry name" value="Zn peptidases"/>
    <property type="match status" value="1"/>
</dbReference>
<protein>
    <recommendedName>
        <fullName evidence="5">Peptidase M28 domain-containing protein</fullName>
    </recommendedName>
</protein>
<evidence type="ECO:0000256" key="1">
    <source>
        <dbReference type="ARBA" id="ARBA00001947"/>
    </source>
</evidence>
<evidence type="ECO:0000313" key="7">
    <source>
        <dbReference type="Proteomes" id="UP000663868"/>
    </source>
</evidence>
<dbReference type="PANTHER" id="PTHR12147:SF22">
    <property type="entry name" value="ENDOPLASMIC RETICULUM METALLOPEPTIDASE 1"/>
    <property type="match status" value="1"/>
</dbReference>
<comment type="cofactor">
    <cofactor evidence="1">
        <name>Zn(2+)</name>
        <dbReference type="ChEBI" id="CHEBI:29105"/>
    </cofactor>
</comment>
<name>A0A819XQ40_9BILA</name>
<dbReference type="GO" id="GO:0008235">
    <property type="term" value="F:metalloexopeptidase activity"/>
    <property type="evidence" value="ECO:0007669"/>
    <property type="project" value="InterPro"/>
</dbReference>
<reference evidence="6" key="1">
    <citation type="submission" date="2021-02" db="EMBL/GenBank/DDBJ databases">
        <authorList>
            <person name="Nowell W R."/>
        </authorList>
    </citation>
    <scope>NUCLEOTIDE SEQUENCE</scope>
</reference>
<gene>
    <name evidence="6" type="ORF">KXQ929_LOCUS36655</name>
</gene>